<dbReference type="InterPro" id="IPR008112">
    <property type="entry name" value="Relaxin_rcpt"/>
</dbReference>
<gene>
    <name evidence="7" type="ORF">AAFF_G00046400</name>
</gene>
<comment type="caution">
    <text evidence="5">Lacks conserved residue(s) required for the propagation of feature annotation.</text>
</comment>
<feature type="non-terminal residue" evidence="7">
    <location>
        <position position="246"/>
    </location>
</feature>
<name>A0AAD7S1V8_9TELE</name>
<dbReference type="InterPro" id="IPR050333">
    <property type="entry name" value="SLRP"/>
</dbReference>
<dbReference type="InterPro" id="IPR003591">
    <property type="entry name" value="Leu-rich_rpt_typical-subtyp"/>
</dbReference>
<evidence type="ECO:0000256" key="6">
    <source>
        <dbReference type="SAM" id="SignalP"/>
    </source>
</evidence>
<feature type="signal peptide" evidence="6">
    <location>
        <begin position="1"/>
        <end position="19"/>
    </location>
</feature>
<sequence length="246" mass="27547">MSPLSVLTHLTALIAVAEGSSEELDGPVVDVCPLGEFPCGNLSVCLPQLRHCNGVQDCANGADEENCVDNSGWPHLFDAFLKTNIQESKDCMLDVFPEVCHCEGRRLNCNSRELLDVPAVSSNITALELNSNWITSLSPDLFIRYRNLERLHLQNNSIGSISNRAFSGLYHLRKLFLSQNRITTLKMGVFRDLHSLEWLELEGNRISSLLSSSFHECRALTVLALRRNELQMIEEGTFSAMQRLID</sequence>
<dbReference type="SMART" id="SM00192">
    <property type="entry name" value="LDLa"/>
    <property type="match status" value="1"/>
</dbReference>
<dbReference type="PANTHER" id="PTHR45712:SF22">
    <property type="entry name" value="INSULIN-LIKE GROWTH FACTOR-BINDING PROTEIN COMPLEX ACID LABILE SUBUNIT"/>
    <property type="match status" value="1"/>
</dbReference>
<dbReference type="SMART" id="SM00369">
    <property type="entry name" value="LRR_TYP"/>
    <property type="match status" value="5"/>
</dbReference>
<protein>
    <submittedName>
        <fullName evidence="7">Uncharacterized protein</fullName>
    </submittedName>
</protein>
<dbReference type="InterPro" id="IPR032675">
    <property type="entry name" value="LRR_dom_sf"/>
</dbReference>
<dbReference type="EMBL" id="JAINUG010000126">
    <property type="protein sequence ID" value="KAJ8394429.1"/>
    <property type="molecule type" value="Genomic_DNA"/>
</dbReference>
<dbReference type="InterPro" id="IPR036055">
    <property type="entry name" value="LDL_receptor-like_sf"/>
</dbReference>
<feature type="chain" id="PRO_5042111761" evidence="6">
    <location>
        <begin position="20"/>
        <end position="246"/>
    </location>
</feature>
<dbReference type="FunFam" id="4.10.400.10:FF:000014">
    <property type="entry name" value="Relaxin family peptide receptor 1"/>
    <property type="match status" value="1"/>
</dbReference>
<dbReference type="AlphaFoldDB" id="A0AAD7S1V8"/>
<dbReference type="InterPro" id="IPR001611">
    <property type="entry name" value="Leu-rich_rpt"/>
</dbReference>
<evidence type="ECO:0000256" key="3">
    <source>
        <dbReference type="ARBA" id="ARBA00023157"/>
    </source>
</evidence>
<evidence type="ECO:0000256" key="2">
    <source>
        <dbReference type="ARBA" id="ARBA00022737"/>
    </source>
</evidence>
<keyword evidence="8" id="KW-1185">Reference proteome</keyword>
<dbReference type="PRINTS" id="PR01739">
    <property type="entry name" value="RELAXINR"/>
</dbReference>
<organism evidence="7 8">
    <name type="scientific">Aldrovandia affinis</name>
    <dbReference type="NCBI Taxonomy" id="143900"/>
    <lineage>
        <taxon>Eukaryota</taxon>
        <taxon>Metazoa</taxon>
        <taxon>Chordata</taxon>
        <taxon>Craniata</taxon>
        <taxon>Vertebrata</taxon>
        <taxon>Euteleostomi</taxon>
        <taxon>Actinopterygii</taxon>
        <taxon>Neopterygii</taxon>
        <taxon>Teleostei</taxon>
        <taxon>Notacanthiformes</taxon>
        <taxon>Halosauridae</taxon>
        <taxon>Aldrovandia</taxon>
    </lineage>
</organism>
<dbReference type="PROSITE" id="PS50068">
    <property type="entry name" value="LDLRA_2"/>
    <property type="match status" value="1"/>
</dbReference>
<dbReference type="Proteomes" id="UP001221898">
    <property type="component" value="Unassembled WGS sequence"/>
</dbReference>
<evidence type="ECO:0000256" key="1">
    <source>
        <dbReference type="ARBA" id="ARBA00022614"/>
    </source>
</evidence>
<dbReference type="Gene3D" id="4.10.400.10">
    <property type="entry name" value="Low-density Lipoprotein Receptor"/>
    <property type="match status" value="1"/>
</dbReference>
<keyword evidence="3 5" id="KW-1015">Disulfide bond</keyword>
<dbReference type="GO" id="GO:0005615">
    <property type="term" value="C:extracellular space"/>
    <property type="evidence" value="ECO:0007669"/>
    <property type="project" value="TreeGrafter"/>
</dbReference>
<evidence type="ECO:0000256" key="4">
    <source>
        <dbReference type="ARBA" id="ARBA00023180"/>
    </source>
</evidence>
<evidence type="ECO:0000313" key="7">
    <source>
        <dbReference type="EMBL" id="KAJ8394429.1"/>
    </source>
</evidence>
<dbReference type="PROSITE" id="PS51450">
    <property type="entry name" value="LRR"/>
    <property type="match status" value="2"/>
</dbReference>
<dbReference type="Pfam" id="PF13855">
    <property type="entry name" value="LRR_8"/>
    <property type="match status" value="1"/>
</dbReference>
<dbReference type="GO" id="GO:0004930">
    <property type="term" value="F:G protein-coupled receptor activity"/>
    <property type="evidence" value="ECO:0007669"/>
    <property type="project" value="InterPro"/>
</dbReference>
<keyword evidence="4" id="KW-0325">Glycoprotein</keyword>
<dbReference type="SUPFAM" id="SSF57424">
    <property type="entry name" value="LDL receptor-like module"/>
    <property type="match status" value="1"/>
</dbReference>
<evidence type="ECO:0000256" key="5">
    <source>
        <dbReference type="PROSITE-ProRule" id="PRU00124"/>
    </source>
</evidence>
<dbReference type="CDD" id="cd00112">
    <property type="entry name" value="LDLa"/>
    <property type="match status" value="1"/>
</dbReference>
<dbReference type="SUPFAM" id="SSF52058">
    <property type="entry name" value="L domain-like"/>
    <property type="match status" value="1"/>
</dbReference>
<proteinExistence type="predicted"/>
<dbReference type="PANTHER" id="PTHR45712">
    <property type="entry name" value="AGAP008170-PA"/>
    <property type="match status" value="1"/>
</dbReference>
<comment type="caution">
    <text evidence="7">The sequence shown here is derived from an EMBL/GenBank/DDBJ whole genome shotgun (WGS) entry which is preliminary data.</text>
</comment>
<dbReference type="InterPro" id="IPR023415">
    <property type="entry name" value="LDLR_class-A_CS"/>
</dbReference>
<reference evidence="7" key="1">
    <citation type="journal article" date="2023" name="Science">
        <title>Genome structures resolve the early diversification of teleost fishes.</title>
        <authorList>
            <person name="Parey E."/>
            <person name="Louis A."/>
            <person name="Montfort J."/>
            <person name="Bouchez O."/>
            <person name="Roques C."/>
            <person name="Iampietro C."/>
            <person name="Lluch J."/>
            <person name="Castinel A."/>
            <person name="Donnadieu C."/>
            <person name="Desvignes T."/>
            <person name="Floi Bucao C."/>
            <person name="Jouanno E."/>
            <person name="Wen M."/>
            <person name="Mejri S."/>
            <person name="Dirks R."/>
            <person name="Jansen H."/>
            <person name="Henkel C."/>
            <person name="Chen W.J."/>
            <person name="Zahm M."/>
            <person name="Cabau C."/>
            <person name="Klopp C."/>
            <person name="Thompson A.W."/>
            <person name="Robinson-Rechavi M."/>
            <person name="Braasch I."/>
            <person name="Lecointre G."/>
            <person name="Bobe J."/>
            <person name="Postlethwait J.H."/>
            <person name="Berthelot C."/>
            <person name="Roest Crollius H."/>
            <person name="Guiguen Y."/>
        </authorList>
    </citation>
    <scope>NUCLEOTIDE SEQUENCE</scope>
    <source>
        <strain evidence="7">NC1722</strain>
    </source>
</reference>
<dbReference type="GO" id="GO:0016020">
    <property type="term" value="C:membrane"/>
    <property type="evidence" value="ECO:0007669"/>
    <property type="project" value="InterPro"/>
</dbReference>
<dbReference type="Pfam" id="PF00057">
    <property type="entry name" value="Ldl_recept_a"/>
    <property type="match status" value="1"/>
</dbReference>
<keyword evidence="2" id="KW-0677">Repeat</keyword>
<accession>A0AAD7S1V8</accession>
<dbReference type="Gene3D" id="3.80.10.10">
    <property type="entry name" value="Ribonuclease Inhibitor"/>
    <property type="match status" value="1"/>
</dbReference>
<feature type="disulfide bond" evidence="5">
    <location>
        <begin position="52"/>
        <end position="67"/>
    </location>
</feature>
<dbReference type="PROSITE" id="PS01209">
    <property type="entry name" value="LDLRA_1"/>
    <property type="match status" value="1"/>
</dbReference>
<keyword evidence="6" id="KW-0732">Signal</keyword>
<dbReference type="InterPro" id="IPR002172">
    <property type="entry name" value="LDrepeatLR_classA_rpt"/>
</dbReference>
<keyword evidence="1" id="KW-0433">Leucine-rich repeat</keyword>
<evidence type="ECO:0000313" key="8">
    <source>
        <dbReference type="Proteomes" id="UP001221898"/>
    </source>
</evidence>